<evidence type="ECO:0000313" key="1">
    <source>
        <dbReference type="EMBL" id="ECU7779445.1"/>
    </source>
</evidence>
<gene>
    <name evidence="1" type="ORF">BEJ32_25525</name>
</gene>
<dbReference type="AlphaFoldDB" id="A0A606XMF3"/>
<name>A0A606XMF3_SALAB</name>
<proteinExistence type="predicted"/>
<reference evidence="1" key="1">
    <citation type="submission" date="2018-07" db="EMBL/GenBank/DDBJ databases">
        <authorList>
            <consortium name="PulseNet: The National Subtyping Network for Foodborne Disease Surveillance"/>
            <person name="Tarr C.L."/>
            <person name="Trees E."/>
            <person name="Katz L.S."/>
            <person name="Carleton-Romer H.A."/>
            <person name="Stroika S."/>
            <person name="Kucerova Z."/>
            <person name="Roache K.F."/>
            <person name="Sabol A.L."/>
            <person name="Besser J."/>
            <person name="Gerner-Smidt P."/>
        </authorList>
    </citation>
    <scope>NUCLEOTIDE SEQUENCE</scope>
    <source>
        <strain evidence="1">PNUSAS003091</strain>
    </source>
</reference>
<dbReference type="Gene3D" id="1.20.1600.10">
    <property type="entry name" value="Outer membrane efflux proteins (OEP)"/>
    <property type="match status" value="1"/>
</dbReference>
<accession>A0A606XMF3</accession>
<dbReference type="EMBL" id="AAKRAQ010000076">
    <property type="protein sequence ID" value="ECU7779445.1"/>
    <property type="molecule type" value="Genomic_DNA"/>
</dbReference>
<feature type="non-terminal residue" evidence="1">
    <location>
        <position position="1"/>
    </location>
</feature>
<sequence length="56" mass="6601">QFNIARRSLLDVLNAEKELSDIQLLYVTTSYDLRNAMLDYMYSQGTISSWVFSEKY</sequence>
<organism evidence="1">
    <name type="scientific">Salmonella abony</name>
    <dbReference type="NCBI Taxonomy" id="29482"/>
    <lineage>
        <taxon>Bacteria</taxon>
        <taxon>Pseudomonadati</taxon>
        <taxon>Pseudomonadota</taxon>
        <taxon>Gammaproteobacteria</taxon>
        <taxon>Enterobacterales</taxon>
        <taxon>Enterobacteriaceae</taxon>
        <taxon>Salmonella</taxon>
    </lineage>
</organism>
<dbReference type="SUPFAM" id="SSF56954">
    <property type="entry name" value="Outer membrane efflux proteins (OEP)"/>
    <property type="match status" value="1"/>
</dbReference>
<protein>
    <submittedName>
        <fullName evidence="1">TolC family protein</fullName>
    </submittedName>
</protein>
<comment type="caution">
    <text evidence="1">The sequence shown here is derived from an EMBL/GenBank/DDBJ whole genome shotgun (WGS) entry which is preliminary data.</text>
</comment>